<keyword evidence="3" id="KW-0515">Mutator protein</keyword>
<dbReference type="EC" id="3.6.1.55" evidence="11"/>
<keyword evidence="9" id="KW-0234">DNA repair</keyword>
<keyword evidence="18" id="KW-1185">Reference proteome</keyword>
<feature type="binding site" evidence="13">
    <location>
        <position position="54"/>
    </location>
    <ligand>
        <name>Mg(2+)</name>
        <dbReference type="ChEBI" id="CHEBI:18420"/>
    </ligand>
</feature>
<evidence type="ECO:0000256" key="5">
    <source>
        <dbReference type="ARBA" id="ARBA00022723"/>
    </source>
</evidence>
<dbReference type="KEGG" id="aacx:DEACI_3032"/>
<reference evidence="16" key="2">
    <citation type="submission" date="2020-01" db="EMBL/GenBank/DDBJ databases">
        <authorList>
            <person name="Hornung B."/>
        </authorList>
    </citation>
    <scope>NUCLEOTIDE SEQUENCE</scope>
    <source>
        <strain evidence="16">PacBioINE</strain>
    </source>
</reference>
<dbReference type="PANTHER" id="PTHR47707">
    <property type="entry name" value="8-OXO-DGTP DIPHOSPHATASE"/>
    <property type="match status" value="1"/>
</dbReference>
<dbReference type="InterPro" id="IPR020476">
    <property type="entry name" value="Nudix_hydrolase"/>
</dbReference>
<dbReference type="PROSITE" id="PS00893">
    <property type="entry name" value="NUDIX_BOX"/>
    <property type="match status" value="1"/>
</dbReference>
<comment type="cofactor">
    <cofactor evidence="1 13">
        <name>Mg(2+)</name>
        <dbReference type="ChEBI" id="CHEBI:18420"/>
    </cofactor>
</comment>
<evidence type="ECO:0000256" key="4">
    <source>
        <dbReference type="ARBA" id="ARBA00022705"/>
    </source>
</evidence>
<dbReference type="GO" id="GO:0006260">
    <property type="term" value="P:DNA replication"/>
    <property type="evidence" value="ECO:0007669"/>
    <property type="project" value="UniProtKB-KW"/>
</dbReference>
<feature type="binding site" evidence="12">
    <location>
        <position position="20"/>
    </location>
    <ligand>
        <name>8-oxo-dGTP</name>
        <dbReference type="ChEBI" id="CHEBI:77896"/>
    </ligand>
</feature>
<dbReference type="EMBL" id="LR746496">
    <property type="protein sequence ID" value="CAA7602358.1"/>
    <property type="molecule type" value="Genomic_DNA"/>
</dbReference>
<evidence type="ECO:0000313" key="17">
    <source>
        <dbReference type="EMBL" id="CEJ08407.1"/>
    </source>
</evidence>
<dbReference type="InterPro" id="IPR015797">
    <property type="entry name" value="NUDIX_hydrolase-like_dom_sf"/>
</dbReference>
<evidence type="ECO:0000256" key="14">
    <source>
        <dbReference type="RuleBase" id="RU003476"/>
    </source>
</evidence>
<comment type="catalytic activity">
    <reaction evidence="10">
        <text>8-oxo-dGTP + H2O = 8-oxo-dGMP + diphosphate + H(+)</text>
        <dbReference type="Rhea" id="RHEA:31575"/>
        <dbReference type="ChEBI" id="CHEBI:15377"/>
        <dbReference type="ChEBI" id="CHEBI:15378"/>
        <dbReference type="ChEBI" id="CHEBI:33019"/>
        <dbReference type="ChEBI" id="CHEBI:63224"/>
        <dbReference type="ChEBI" id="CHEBI:77896"/>
        <dbReference type="EC" id="3.6.1.55"/>
    </reaction>
</comment>
<feature type="binding site" evidence="13">
    <location>
        <position position="34"/>
    </location>
    <ligand>
        <name>Mg(2+)</name>
        <dbReference type="ChEBI" id="CHEBI:18420"/>
    </ligand>
</feature>
<dbReference type="SUPFAM" id="SSF55811">
    <property type="entry name" value="Nudix"/>
    <property type="match status" value="1"/>
</dbReference>
<feature type="domain" description="Nudix hydrolase" evidence="15">
    <location>
        <begin position="1"/>
        <end position="125"/>
    </location>
</feature>
<evidence type="ECO:0000256" key="12">
    <source>
        <dbReference type="PIRSR" id="PIRSR603561-1"/>
    </source>
</evidence>
<name>A0A8S0W4E8_9FIRM</name>
<gene>
    <name evidence="17" type="ORF">DEACI_2883</name>
    <name evidence="16" type="ORF">DEACI_3032</name>
</gene>
<reference evidence="17" key="1">
    <citation type="submission" date="2014-11" db="EMBL/GenBank/DDBJ databases">
        <authorList>
            <person name="Hornung B.V."/>
        </authorList>
    </citation>
    <scope>NUCLEOTIDE SEQUENCE</scope>
    <source>
        <strain evidence="17">INE</strain>
    </source>
</reference>
<dbReference type="GO" id="GO:0006281">
    <property type="term" value="P:DNA repair"/>
    <property type="evidence" value="ECO:0007669"/>
    <property type="project" value="UniProtKB-KW"/>
</dbReference>
<evidence type="ECO:0000256" key="10">
    <source>
        <dbReference type="ARBA" id="ARBA00035861"/>
    </source>
</evidence>
<evidence type="ECO:0000256" key="13">
    <source>
        <dbReference type="PIRSR" id="PIRSR603561-2"/>
    </source>
</evidence>
<evidence type="ECO:0000313" key="16">
    <source>
        <dbReference type="EMBL" id="CAA7602358.1"/>
    </source>
</evidence>
<keyword evidence="6" id="KW-0227">DNA damage</keyword>
<dbReference type="CDD" id="cd03425">
    <property type="entry name" value="NUDIX_MutT_NudA_like"/>
    <property type="match status" value="1"/>
</dbReference>
<evidence type="ECO:0000256" key="3">
    <source>
        <dbReference type="ARBA" id="ARBA00022457"/>
    </source>
</evidence>
<feature type="binding site" evidence="12">
    <location>
        <begin position="31"/>
        <end position="34"/>
    </location>
    <ligand>
        <name>8-oxo-dGTP</name>
        <dbReference type="ChEBI" id="CHEBI:77896"/>
    </ligand>
</feature>
<dbReference type="Proteomes" id="UP000836597">
    <property type="component" value="Chromosome"/>
</dbReference>
<evidence type="ECO:0000256" key="8">
    <source>
        <dbReference type="ARBA" id="ARBA00022842"/>
    </source>
</evidence>
<keyword evidence="5 13" id="KW-0479">Metal-binding</keyword>
<dbReference type="Pfam" id="PF00293">
    <property type="entry name" value="NUDIX"/>
    <property type="match status" value="1"/>
</dbReference>
<dbReference type="GO" id="GO:0044715">
    <property type="term" value="F:8-oxo-dGDP phosphatase activity"/>
    <property type="evidence" value="ECO:0007669"/>
    <property type="project" value="TreeGrafter"/>
</dbReference>
<dbReference type="Proteomes" id="UP001071230">
    <property type="component" value="Unassembled WGS sequence"/>
</dbReference>
<evidence type="ECO:0000256" key="1">
    <source>
        <dbReference type="ARBA" id="ARBA00001946"/>
    </source>
</evidence>
<evidence type="ECO:0000256" key="6">
    <source>
        <dbReference type="ARBA" id="ARBA00022763"/>
    </source>
</evidence>
<evidence type="ECO:0000256" key="11">
    <source>
        <dbReference type="ARBA" id="ARBA00038905"/>
    </source>
</evidence>
<dbReference type="PROSITE" id="PS51462">
    <property type="entry name" value="NUDIX"/>
    <property type="match status" value="1"/>
</dbReference>
<keyword evidence="7 14" id="KW-0378">Hydrolase</keyword>
<evidence type="ECO:0000313" key="18">
    <source>
        <dbReference type="Proteomes" id="UP001071230"/>
    </source>
</evidence>
<dbReference type="GO" id="GO:0035539">
    <property type="term" value="F:8-oxo-7,8-dihydrodeoxyguanosine triphosphate pyrophosphatase activity"/>
    <property type="evidence" value="ECO:0007669"/>
    <property type="project" value="UniProtKB-EC"/>
</dbReference>
<evidence type="ECO:0000256" key="7">
    <source>
        <dbReference type="ARBA" id="ARBA00022801"/>
    </source>
</evidence>
<dbReference type="GO" id="GO:0046872">
    <property type="term" value="F:metal ion binding"/>
    <property type="evidence" value="ECO:0007669"/>
    <property type="project" value="UniProtKB-KW"/>
</dbReference>
<dbReference type="NCBIfam" id="TIGR00586">
    <property type="entry name" value="mutt"/>
    <property type="match status" value="1"/>
</dbReference>
<dbReference type="Gene3D" id="3.90.79.10">
    <property type="entry name" value="Nucleoside Triphosphate Pyrophosphohydrolase"/>
    <property type="match status" value="1"/>
</dbReference>
<dbReference type="AlphaFoldDB" id="A0A8S0W4E8"/>
<organism evidence="16">
    <name type="scientific">Acididesulfobacillus acetoxydans</name>
    <dbReference type="NCBI Taxonomy" id="1561005"/>
    <lineage>
        <taxon>Bacteria</taxon>
        <taxon>Bacillati</taxon>
        <taxon>Bacillota</taxon>
        <taxon>Clostridia</taxon>
        <taxon>Eubacteriales</taxon>
        <taxon>Peptococcaceae</taxon>
        <taxon>Acididesulfobacillus</taxon>
    </lineage>
</organism>
<keyword evidence="4" id="KW-0235">DNA replication</keyword>
<keyword evidence="8 13" id="KW-0460">Magnesium</keyword>
<dbReference type="EMBL" id="CDGJ01000081">
    <property type="protein sequence ID" value="CEJ08407.1"/>
    <property type="molecule type" value="Genomic_DNA"/>
</dbReference>
<dbReference type="GO" id="GO:0008413">
    <property type="term" value="F:8-oxo-7,8-dihydroguanosine triphosphate pyrophosphatase activity"/>
    <property type="evidence" value="ECO:0007669"/>
    <property type="project" value="InterPro"/>
</dbReference>
<dbReference type="PRINTS" id="PR00502">
    <property type="entry name" value="NUDIXFAMILY"/>
</dbReference>
<dbReference type="InterPro" id="IPR000086">
    <property type="entry name" value="NUDIX_hydrolase_dom"/>
</dbReference>
<dbReference type="PANTHER" id="PTHR47707:SF1">
    <property type="entry name" value="NUDIX HYDROLASE FAMILY PROTEIN"/>
    <property type="match status" value="1"/>
</dbReference>
<dbReference type="RefSeq" id="WP_240985737.1">
    <property type="nucleotide sequence ID" value="NZ_CDGJ01000081.1"/>
</dbReference>
<sequence>MKEVTAAIIVRDGRVLITQRAPGENLAGKWEFPGGKIEAGETPEECLKREIKEELNVDIEVLSFFGQSSYEYDSGTIRLKAFYCRWIAGDFSLRVHSRLEWVTGRELERYDFAAADIPFAQKLSSLEK</sequence>
<evidence type="ECO:0000256" key="2">
    <source>
        <dbReference type="ARBA" id="ARBA00005582"/>
    </source>
</evidence>
<dbReference type="InterPro" id="IPR020084">
    <property type="entry name" value="NUDIX_hydrolase_CS"/>
</dbReference>
<comment type="similarity">
    <text evidence="2 14">Belongs to the Nudix hydrolase family.</text>
</comment>
<dbReference type="InterPro" id="IPR047127">
    <property type="entry name" value="MutT-like"/>
</dbReference>
<accession>A0A8S0W4E8</accession>
<proteinExistence type="inferred from homology"/>
<protein>
    <recommendedName>
        <fullName evidence="11">8-oxo-dGTP diphosphatase</fullName>
        <ecNumber evidence="11">3.6.1.55</ecNumber>
    </recommendedName>
</protein>
<dbReference type="InterPro" id="IPR003561">
    <property type="entry name" value="Mutator_MutT"/>
</dbReference>
<dbReference type="GO" id="GO:0044716">
    <property type="term" value="F:8-oxo-GDP phosphatase activity"/>
    <property type="evidence" value="ECO:0007669"/>
    <property type="project" value="TreeGrafter"/>
</dbReference>
<evidence type="ECO:0000256" key="9">
    <source>
        <dbReference type="ARBA" id="ARBA00023204"/>
    </source>
</evidence>
<evidence type="ECO:0000259" key="15">
    <source>
        <dbReference type="PROSITE" id="PS51462"/>
    </source>
</evidence>